<proteinExistence type="predicted"/>
<feature type="signal peptide" evidence="1">
    <location>
        <begin position="1"/>
        <end position="18"/>
    </location>
</feature>
<dbReference type="EMBL" id="DRLF01000293">
    <property type="protein sequence ID" value="HEC06855.1"/>
    <property type="molecule type" value="Genomic_DNA"/>
</dbReference>
<feature type="chain" id="PRO_5032690408" evidence="1">
    <location>
        <begin position="19"/>
        <end position="193"/>
    </location>
</feature>
<name>A0A831RX67_9GAMM</name>
<evidence type="ECO:0000259" key="2">
    <source>
        <dbReference type="Pfam" id="PF03886"/>
    </source>
</evidence>
<dbReference type="Gene3D" id="3.40.50.10610">
    <property type="entry name" value="ABC-type transport auxiliary lipoprotein component"/>
    <property type="match status" value="1"/>
</dbReference>
<dbReference type="SUPFAM" id="SSF159594">
    <property type="entry name" value="XCC0632-like"/>
    <property type="match status" value="1"/>
</dbReference>
<dbReference type="Pfam" id="PF03886">
    <property type="entry name" value="ABC_trans_aux"/>
    <property type="match status" value="1"/>
</dbReference>
<protein>
    <submittedName>
        <fullName evidence="3">Membrane integrity-associated transporter subunit PqiC</fullName>
    </submittedName>
</protein>
<accession>A0A831RX67</accession>
<evidence type="ECO:0000313" key="3">
    <source>
        <dbReference type="EMBL" id="HEC06855.1"/>
    </source>
</evidence>
<keyword evidence="1" id="KW-0732">Signal</keyword>
<gene>
    <name evidence="3" type="ORF">ENJ12_08395</name>
</gene>
<comment type="caution">
    <text evidence="3">The sequence shown here is derived from an EMBL/GenBank/DDBJ whole genome shotgun (WGS) entry which is preliminary data.</text>
</comment>
<dbReference type="AlphaFoldDB" id="A0A831RX67"/>
<dbReference type="InterPro" id="IPR005586">
    <property type="entry name" value="ABC_trans_aux"/>
</dbReference>
<organism evidence="3">
    <name type="scientific">Thiolapillus brandeum</name>
    <dbReference type="NCBI Taxonomy" id="1076588"/>
    <lineage>
        <taxon>Bacteria</taxon>
        <taxon>Pseudomonadati</taxon>
        <taxon>Pseudomonadota</taxon>
        <taxon>Gammaproteobacteria</taxon>
        <taxon>Chromatiales</taxon>
        <taxon>Sedimenticolaceae</taxon>
        <taxon>Thiolapillus</taxon>
    </lineage>
</organism>
<dbReference type="PROSITE" id="PS51257">
    <property type="entry name" value="PROKAR_LIPOPROTEIN"/>
    <property type="match status" value="1"/>
</dbReference>
<evidence type="ECO:0000256" key="1">
    <source>
        <dbReference type="SAM" id="SignalP"/>
    </source>
</evidence>
<sequence length="193" mass="21111">MKILLPLLVMLLGGCAYQSPSSSFYVLSTRAQAAQPVQPGLLLGVGPVNLADYLDRSQIVRRNSDVSLKMDEFHRWAGDHGKNITAVLAEDLARILGSEGVLPYPWSSSLDLDYQVLVDINRFDAAPDNLIVLDAQWQLFRKHPDRLLQVKRSHIETLAADDSHEAQVEAQSQALAQLGEIIAAALKSAAGND</sequence>
<dbReference type="Proteomes" id="UP000886339">
    <property type="component" value="Unassembled WGS sequence"/>
</dbReference>
<feature type="domain" description="ABC-type transport auxiliary lipoprotein component" evidence="2">
    <location>
        <begin position="25"/>
        <end position="183"/>
    </location>
</feature>
<reference evidence="3" key="1">
    <citation type="journal article" date="2020" name="mSystems">
        <title>Genome- and Community-Level Interaction Insights into Carbon Utilization and Element Cycling Functions of Hydrothermarchaeota in Hydrothermal Sediment.</title>
        <authorList>
            <person name="Zhou Z."/>
            <person name="Liu Y."/>
            <person name="Xu W."/>
            <person name="Pan J."/>
            <person name="Luo Z.H."/>
            <person name="Li M."/>
        </authorList>
    </citation>
    <scope>NUCLEOTIDE SEQUENCE [LARGE SCALE GENOMIC DNA]</scope>
    <source>
        <strain evidence="3">HyVt-458</strain>
    </source>
</reference>